<organism evidence="10 11">
    <name type="scientific">Lepeophtheirus salmonis</name>
    <name type="common">Salmon louse</name>
    <name type="synonym">Caligus salmonis</name>
    <dbReference type="NCBI Taxonomy" id="72036"/>
    <lineage>
        <taxon>Eukaryota</taxon>
        <taxon>Metazoa</taxon>
        <taxon>Ecdysozoa</taxon>
        <taxon>Arthropoda</taxon>
        <taxon>Crustacea</taxon>
        <taxon>Multicrustacea</taxon>
        <taxon>Hexanauplia</taxon>
        <taxon>Copepoda</taxon>
        <taxon>Siphonostomatoida</taxon>
        <taxon>Caligidae</taxon>
        <taxon>Lepeophtheirus</taxon>
    </lineage>
</organism>
<dbReference type="InterPro" id="IPR052192">
    <property type="entry name" value="Insect_Ionotropic_Sensory_Rcpt"/>
</dbReference>
<feature type="domain" description="Ionotropic glutamate receptor C-terminal" evidence="9">
    <location>
        <begin position="310"/>
        <end position="491"/>
    </location>
</feature>
<dbReference type="Pfam" id="PF00060">
    <property type="entry name" value="Lig_chan"/>
    <property type="match status" value="1"/>
</dbReference>
<evidence type="ECO:0000256" key="2">
    <source>
        <dbReference type="ARBA" id="ARBA00008685"/>
    </source>
</evidence>
<comment type="similarity">
    <text evidence="2">Belongs to the glutamate-gated ion channel (TC 1.A.10.1) family.</text>
</comment>
<evidence type="ECO:0000256" key="5">
    <source>
        <dbReference type="ARBA" id="ARBA00022989"/>
    </source>
</evidence>
<dbReference type="PANTHER" id="PTHR42643:SF39">
    <property type="entry name" value="IONOTROPIC RECEPTOR 56A-RELATED"/>
    <property type="match status" value="1"/>
</dbReference>
<sequence length="501" mass="58277">MTSLNFIFVFIFFLIRDIYGDPVSIIKEFLSYSSLDSNCDAMGVDIELESNYLLKGLSERLTIRIQLFESDSLNWQNNPYLHQLNEYNGLAPSFFIIIEENRGSIYINGEDIRTLHFPLVVFRKNSEQDYNLLLTCVYTNWNFNQENIDQWNYNFGFKKDSLQISNYCQSSAIGQTIRVEYVAFTPFIMGTDKLEVFSRNAAWGTFDAINNASTGMIKSLSEDKADMGISTPGISYYRHLVVKYTVSVYRQTIDYMCTKPKPLPSYLNIVRPFLDFVWLCILISTIVMALFLYIFYKILRKQGIMNWFTTWSSGRILTITWNIFRTILIMAYCCNLRAVIIAKEYSKPIDTGHDILEQQFTGTYHYLNTKGKLENEVYDEVIQKEGCILFLGILMRDATSGLIKDFSNMPYQFAKYPFGFYHVGYIAQMENSPYMDEFSQTLLRMVDMGIPEKLFKQFLPLEAYIKEKESRVVEGLSINHFITTYTVLAFGSFSILHYLCL</sequence>
<keyword evidence="11" id="KW-1185">Reference proteome</keyword>
<accession>A0A7R8CQN3</accession>
<evidence type="ECO:0000256" key="4">
    <source>
        <dbReference type="ARBA" id="ARBA00022692"/>
    </source>
</evidence>
<reference evidence="10" key="1">
    <citation type="submission" date="2021-02" db="EMBL/GenBank/DDBJ databases">
        <authorList>
            <person name="Bekaert M."/>
        </authorList>
    </citation>
    <scope>NUCLEOTIDE SEQUENCE</scope>
    <source>
        <strain evidence="10">IoA-00</strain>
    </source>
</reference>
<keyword evidence="3" id="KW-1003">Cell membrane</keyword>
<evidence type="ECO:0000313" key="10">
    <source>
        <dbReference type="EMBL" id="CAF2848436.1"/>
    </source>
</evidence>
<dbReference type="GO" id="GO:0015276">
    <property type="term" value="F:ligand-gated monoatomic ion channel activity"/>
    <property type="evidence" value="ECO:0007669"/>
    <property type="project" value="InterPro"/>
</dbReference>
<comment type="subcellular location">
    <subcellularLocation>
        <location evidence="1">Cell membrane</location>
        <topology evidence="1">Multi-pass membrane protein</topology>
    </subcellularLocation>
</comment>
<keyword evidence="4" id="KW-0812">Transmembrane</keyword>
<keyword evidence="8" id="KW-0325">Glycoprotein</keyword>
<dbReference type="InterPro" id="IPR001320">
    <property type="entry name" value="Iontro_rcpt_C"/>
</dbReference>
<dbReference type="OrthoDB" id="6365983at2759"/>
<evidence type="ECO:0000256" key="6">
    <source>
        <dbReference type="ARBA" id="ARBA00023136"/>
    </source>
</evidence>
<evidence type="ECO:0000259" key="9">
    <source>
        <dbReference type="Pfam" id="PF00060"/>
    </source>
</evidence>
<dbReference type="Proteomes" id="UP000675881">
    <property type="component" value="Chromosome 14"/>
</dbReference>
<dbReference type="SUPFAM" id="SSF53850">
    <property type="entry name" value="Periplasmic binding protein-like II"/>
    <property type="match status" value="1"/>
</dbReference>
<proteinExistence type="inferred from homology"/>
<dbReference type="AlphaFoldDB" id="A0A7R8CQN3"/>
<dbReference type="Gene3D" id="3.40.190.10">
    <property type="entry name" value="Periplasmic binding protein-like II"/>
    <property type="match status" value="1"/>
</dbReference>
<keyword evidence="7" id="KW-0675">Receptor</keyword>
<evidence type="ECO:0000256" key="3">
    <source>
        <dbReference type="ARBA" id="ARBA00022475"/>
    </source>
</evidence>
<dbReference type="EMBL" id="HG994593">
    <property type="protein sequence ID" value="CAF2848436.1"/>
    <property type="molecule type" value="Genomic_DNA"/>
</dbReference>
<evidence type="ECO:0000256" key="8">
    <source>
        <dbReference type="ARBA" id="ARBA00023180"/>
    </source>
</evidence>
<dbReference type="PANTHER" id="PTHR42643">
    <property type="entry name" value="IONOTROPIC RECEPTOR 20A-RELATED"/>
    <property type="match status" value="1"/>
</dbReference>
<keyword evidence="5" id="KW-1133">Transmembrane helix</keyword>
<keyword evidence="6" id="KW-0472">Membrane</keyword>
<evidence type="ECO:0000256" key="1">
    <source>
        <dbReference type="ARBA" id="ARBA00004651"/>
    </source>
</evidence>
<evidence type="ECO:0000256" key="7">
    <source>
        <dbReference type="ARBA" id="ARBA00023170"/>
    </source>
</evidence>
<dbReference type="GO" id="GO:0005886">
    <property type="term" value="C:plasma membrane"/>
    <property type="evidence" value="ECO:0007669"/>
    <property type="project" value="UniProtKB-SubCell"/>
</dbReference>
<name>A0A7R8CQN3_LEPSM</name>
<evidence type="ECO:0000313" key="11">
    <source>
        <dbReference type="Proteomes" id="UP000675881"/>
    </source>
</evidence>
<gene>
    <name evidence="10" type="ORF">LSAA_5084</name>
</gene>
<dbReference type="GO" id="GO:0050906">
    <property type="term" value="P:detection of stimulus involved in sensory perception"/>
    <property type="evidence" value="ECO:0007669"/>
    <property type="project" value="UniProtKB-ARBA"/>
</dbReference>
<protein>
    <submittedName>
        <fullName evidence="10">GRIN</fullName>
    </submittedName>
</protein>